<feature type="domain" description="N-acetyltransferase" evidence="1">
    <location>
        <begin position="401"/>
        <end position="576"/>
    </location>
</feature>
<dbReference type="InterPro" id="IPR002933">
    <property type="entry name" value="Peptidase_M20"/>
</dbReference>
<dbReference type="Gene3D" id="3.40.630.10">
    <property type="entry name" value="Zn peptidases"/>
    <property type="match status" value="1"/>
</dbReference>
<evidence type="ECO:0000313" key="2">
    <source>
        <dbReference type="EMBL" id="MST67607.1"/>
    </source>
</evidence>
<comment type="caution">
    <text evidence="2">The sequence shown here is derived from an EMBL/GenBank/DDBJ whole genome shotgun (WGS) entry which is preliminary data.</text>
</comment>
<dbReference type="PROSITE" id="PS51186">
    <property type="entry name" value="GNAT"/>
    <property type="match status" value="1"/>
</dbReference>
<dbReference type="CDD" id="cd04301">
    <property type="entry name" value="NAT_SF"/>
    <property type="match status" value="1"/>
</dbReference>
<accession>A0A7X2P4Z0</accession>
<dbReference type="InterPro" id="IPR011650">
    <property type="entry name" value="Peptidase_M20_dimer"/>
</dbReference>
<dbReference type="AlphaFoldDB" id="A0A7X2P4Z0"/>
<dbReference type="InterPro" id="IPR000182">
    <property type="entry name" value="GNAT_dom"/>
</dbReference>
<dbReference type="EMBL" id="VUMS01000032">
    <property type="protein sequence ID" value="MST67607.1"/>
    <property type="molecule type" value="Genomic_DNA"/>
</dbReference>
<dbReference type="Gene3D" id="3.30.70.360">
    <property type="match status" value="1"/>
</dbReference>
<name>A0A7X2P4Z0_9FIRM</name>
<dbReference type="Proteomes" id="UP000440513">
    <property type="component" value="Unassembled WGS sequence"/>
</dbReference>
<dbReference type="Pfam" id="PF01546">
    <property type="entry name" value="Peptidase_M20"/>
    <property type="match status" value="1"/>
</dbReference>
<dbReference type="GO" id="GO:0016747">
    <property type="term" value="F:acyltransferase activity, transferring groups other than amino-acyl groups"/>
    <property type="evidence" value="ECO:0007669"/>
    <property type="project" value="InterPro"/>
</dbReference>
<organism evidence="2 3">
    <name type="scientific">Oliverpabstia intestinalis</name>
    <dbReference type="NCBI Taxonomy" id="2606633"/>
    <lineage>
        <taxon>Bacteria</taxon>
        <taxon>Bacillati</taxon>
        <taxon>Bacillota</taxon>
        <taxon>Clostridia</taxon>
        <taxon>Lachnospirales</taxon>
        <taxon>Lachnospiraceae</taxon>
        <taxon>Oliverpabstia</taxon>
    </lineage>
</organism>
<evidence type="ECO:0000259" key="1">
    <source>
        <dbReference type="PROSITE" id="PS51186"/>
    </source>
</evidence>
<proteinExistence type="predicted"/>
<keyword evidence="2" id="KW-0378">Hydrolase</keyword>
<dbReference type="PANTHER" id="PTHR43808">
    <property type="entry name" value="ACETYLORNITHINE DEACETYLASE"/>
    <property type="match status" value="1"/>
</dbReference>
<dbReference type="SUPFAM" id="SSF55729">
    <property type="entry name" value="Acyl-CoA N-acyltransferases (Nat)"/>
    <property type="match status" value="1"/>
</dbReference>
<sequence>MEQNGNTKKEGLYFMRKKWEIEDEYRKFCRNNKELALQTLRELTLTPTETGKEEQRIAYCVEWMKRQGMESVHTDELGNVIWEYRPEQKKKVLYTAHLDTVFSLEEPLEIKEDGMIWRCPGITDDTVNVVMLLMAAKYVHETEPELPCGLIFAADLGEEGLGNLCGVRALVDHYEENLCGMAAFDLYRDKMYPICIGSVRYRISAKTKGGHSFLNFGRKNAIAELAGLIGELYRCQTDAASHTTYNVGKIEGGTSVNTIAQDAFMLFEFRSEDYRSLEACETYLEETIAARQSDEVQYSCELVGKRPCARETDPVQMARMTRCAQKTLKAADGEEPVCSEASTDCNIPLSRHIPAICVGFCRGGGAHTREEWLDAASVEDGMCAAAALVCRLPWMCCESRIVVRDGIEDQKEREEIRQLLELCDQDFVPPLSHRNSTSQTNWAETEEKTDGIAEYLENICSQHVVLWKEEGVVRAFMTWKDHFNCENLEAYPDSCYLTTLCVWPDYRGQGISEVMYAEAEKDIAAKFPGSRITLRTWSTNGAQEHILDKLGYGLVRRLKDDRGEGIDTVYFVKKEENDR</sequence>
<dbReference type="Pfam" id="PF07687">
    <property type="entry name" value="M20_dimer"/>
    <property type="match status" value="1"/>
</dbReference>
<dbReference type="SUPFAM" id="SSF53187">
    <property type="entry name" value="Zn-dependent exopeptidases"/>
    <property type="match status" value="1"/>
</dbReference>
<dbReference type="PANTHER" id="PTHR43808:SF17">
    <property type="entry name" value="PEPTIDASE M20"/>
    <property type="match status" value="1"/>
</dbReference>
<dbReference type="InterPro" id="IPR050072">
    <property type="entry name" value="Peptidase_M20A"/>
</dbReference>
<evidence type="ECO:0000313" key="3">
    <source>
        <dbReference type="Proteomes" id="UP000440513"/>
    </source>
</evidence>
<dbReference type="Pfam" id="PF00583">
    <property type="entry name" value="Acetyltransf_1"/>
    <property type="match status" value="1"/>
</dbReference>
<dbReference type="GO" id="GO:0016787">
    <property type="term" value="F:hydrolase activity"/>
    <property type="evidence" value="ECO:0007669"/>
    <property type="project" value="UniProtKB-KW"/>
</dbReference>
<protein>
    <submittedName>
        <fullName evidence="2">M20/M25/M40 family metallo-hydrolase</fullName>
    </submittedName>
</protein>
<keyword evidence="3" id="KW-1185">Reference proteome</keyword>
<dbReference type="Gene3D" id="3.40.630.30">
    <property type="match status" value="1"/>
</dbReference>
<reference evidence="2 3" key="1">
    <citation type="submission" date="2019-08" db="EMBL/GenBank/DDBJ databases">
        <title>In-depth cultivation of the pig gut microbiome towards novel bacterial diversity and tailored functional studies.</title>
        <authorList>
            <person name="Wylensek D."/>
            <person name="Hitch T.C.A."/>
            <person name="Clavel T."/>
        </authorList>
    </citation>
    <scope>NUCLEOTIDE SEQUENCE [LARGE SCALE GENOMIC DNA]</scope>
    <source>
        <strain evidence="2 3">BSM-380-WT-5A</strain>
    </source>
</reference>
<gene>
    <name evidence="2" type="ORF">FYJ57_12995</name>
</gene>
<dbReference type="InterPro" id="IPR016181">
    <property type="entry name" value="Acyl_CoA_acyltransferase"/>
</dbReference>